<dbReference type="GO" id="GO:0005509">
    <property type="term" value="F:calcium ion binding"/>
    <property type="evidence" value="ECO:0007669"/>
    <property type="project" value="InterPro"/>
</dbReference>
<dbReference type="InterPro" id="IPR013783">
    <property type="entry name" value="Ig-like_fold"/>
</dbReference>
<dbReference type="Proteomes" id="UP000581447">
    <property type="component" value="Unassembled WGS sequence"/>
</dbReference>
<accession>A0A840B1X1</accession>
<sequence>MLTVAAVNDAPFVSAPIADQASAENAAWSYQVASGAFSDVDGNALTYSATLGDGAALPSWLSFNAGTRTFSGTPPQNYAGTLNLKVTASDGSLSASDMFTLSVEAVPVTVANGQTYQARAGTVDIFVIDVNQSITATIAGFEAGDILRFTNHTEELGVNFEQVSNSDGITTITAGTSVAITLSSLANDNFGDEISFESIYGANAIGYVIP</sequence>
<feature type="domain" description="Dystroglycan-type cadherin-like" evidence="1">
    <location>
        <begin position="12"/>
        <end position="110"/>
    </location>
</feature>
<evidence type="ECO:0000313" key="3">
    <source>
        <dbReference type="Proteomes" id="UP000581447"/>
    </source>
</evidence>
<evidence type="ECO:0000259" key="1">
    <source>
        <dbReference type="SMART" id="SM00736"/>
    </source>
</evidence>
<dbReference type="EMBL" id="JACIEA010000002">
    <property type="protein sequence ID" value="MBB3943272.1"/>
    <property type="molecule type" value="Genomic_DNA"/>
</dbReference>
<dbReference type="SUPFAM" id="SSF49313">
    <property type="entry name" value="Cadherin-like"/>
    <property type="match status" value="1"/>
</dbReference>
<dbReference type="SMART" id="SM00736">
    <property type="entry name" value="CADG"/>
    <property type="match status" value="1"/>
</dbReference>
<gene>
    <name evidence="2" type="ORF">GGR91_001530</name>
</gene>
<reference evidence="2 3" key="1">
    <citation type="submission" date="2020-08" db="EMBL/GenBank/DDBJ databases">
        <title>Genomic Encyclopedia of Type Strains, Phase IV (KMG-IV): sequencing the most valuable type-strain genomes for metagenomic binning, comparative biology and taxonomic classification.</title>
        <authorList>
            <person name="Goeker M."/>
        </authorList>
    </citation>
    <scope>NUCLEOTIDE SEQUENCE [LARGE SCALE GENOMIC DNA]</scope>
    <source>
        <strain evidence="2 3">DSM 29050</strain>
    </source>
</reference>
<evidence type="ECO:0000313" key="2">
    <source>
        <dbReference type="EMBL" id="MBB3943272.1"/>
    </source>
</evidence>
<name>A0A840B1X1_9SPHN</name>
<dbReference type="Gene3D" id="2.60.40.10">
    <property type="entry name" value="Immunoglobulins"/>
    <property type="match status" value="1"/>
</dbReference>
<dbReference type="InterPro" id="IPR006644">
    <property type="entry name" value="Cadg"/>
</dbReference>
<dbReference type="AlphaFoldDB" id="A0A840B1X1"/>
<keyword evidence="3" id="KW-1185">Reference proteome</keyword>
<comment type="caution">
    <text evidence="2">The sequence shown here is derived from an EMBL/GenBank/DDBJ whole genome shotgun (WGS) entry which is preliminary data.</text>
</comment>
<protein>
    <recommendedName>
        <fullName evidence="1">Dystroglycan-type cadherin-like domain-containing protein</fullName>
    </recommendedName>
</protein>
<proteinExistence type="predicted"/>
<organism evidence="2 3">
    <name type="scientific">Sphingorhabdus rigui</name>
    <dbReference type="NCBI Taxonomy" id="1282858"/>
    <lineage>
        <taxon>Bacteria</taxon>
        <taxon>Pseudomonadati</taxon>
        <taxon>Pseudomonadota</taxon>
        <taxon>Alphaproteobacteria</taxon>
        <taxon>Sphingomonadales</taxon>
        <taxon>Sphingomonadaceae</taxon>
        <taxon>Sphingorhabdus</taxon>
    </lineage>
</organism>
<dbReference type="GO" id="GO:0016020">
    <property type="term" value="C:membrane"/>
    <property type="evidence" value="ECO:0007669"/>
    <property type="project" value="InterPro"/>
</dbReference>
<dbReference type="Pfam" id="PF05345">
    <property type="entry name" value="He_PIG"/>
    <property type="match status" value="1"/>
</dbReference>
<dbReference type="InterPro" id="IPR015919">
    <property type="entry name" value="Cadherin-like_sf"/>
</dbReference>